<accession>A0ABD5UKS4</accession>
<evidence type="ECO:0000256" key="6">
    <source>
        <dbReference type="ARBA" id="ARBA00023239"/>
    </source>
</evidence>
<dbReference type="PANTHER" id="PTHR43466">
    <property type="entry name" value="2-OXO-4-HYDROXY-4-CARBOXY-5-UREIDOIMIDAZOLINE DECARBOXYLASE-RELATED"/>
    <property type="match status" value="1"/>
</dbReference>
<dbReference type="EC" id="4.1.1.97" evidence="3"/>
<dbReference type="SUPFAM" id="SSF158694">
    <property type="entry name" value="UraD-Like"/>
    <property type="match status" value="1"/>
</dbReference>
<dbReference type="Gene3D" id="1.10.3330.10">
    <property type="entry name" value="Oxo-4-hydroxy-4-carboxy-5-ureidoimidazoline decarboxylase"/>
    <property type="match status" value="1"/>
</dbReference>
<dbReference type="Proteomes" id="UP001596333">
    <property type="component" value="Unassembled WGS sequence"/>
</dbReference>
<keyword evidence="4" id="KW-0659">Purine metabolism</keyword>
<dbReference type="GO" id="GO:0051997">
    <property type="term" value="F:2-oxo-4-hydroxy-4-carboxy-5-ureidoimidazoline decarboxylase activity"/>
    <property type="evidence" value="ECO:0007669"/>
    <property type="project" value="UniProtKB-EC"/>
</dbReference>
<sequence length="167" mass="19361">MSERAIEDVNRSDRESFVDLLGSVYEHSPWVAERAWSDRPFESVDDLHGTMKRVVEDADRERKLELLRAHPDLGEQTEMTDASVEEQASAGLDQLTPEQYEAFQRLNERYRDTFGFPFIMAVRDESPDAIRTAMEKRVAHSRPEEFRTAIGEVHTIARLRLDEILEP</sequence>
<comment type="caution">
    <text evidence="9">The sequence shown here is derived from an EMBL/GenBank/DDBJ whole genome shotgun (WGS) entry which is preliminary data.</text>
</comment>
<keyword evidence="10" id="KW-1185">Reference proteome</keyword>
<dbReference type="PANTHER" id="PTHR43466:SF1">
    <property type="entry name" value="2-OXO-4-HYDROXY-4-CARBOXY-5-UREIDOIMIDAZOLINE DECARBOXYLASE-RELATED"/>
    <property type="match status" value="1"/>
</dbReference>
<dbReference type="GO" id="GO:0006144">
    <property type="term" value="P:purine nucleobase metabolic process"/>
    <property type="evidence" value="ECO:0007669"/>
    <property type="project" value="UniProtKB-KW"/>
</dbReference>
<feature type="region of interest" description="Disordered" evidence="7">
    <location>
        <begin position="68"/>
        <end position="95"/>
    </location>
</feature>
<evidence type="ECO:0000259" key="8">
    <source>
        <dbReference type="Pfam" id="PF09349"/>
    </source>
</evidence>
<feature type="domain" description="Oxo-4-hydroxy-4-carboxy-5-ureidoimidazoline decarboxylase" evidence="8">
    <location>
        <begin position="10"/>
        <end position="162"/>
    </location>
</feature>
<evidence type="ECO:0000256" key="7">
    <source>
        <dbReference type="SAM" id="MobiDB-lite"/>
    </source>
</evidence>
<dbReference type="InterPro" id="IPR036778">
    <property type="entry name" value="OHCU_decarboxylase_sf"/>
</dbReference>
<dbReference type="InterPro" id="IPR018020">
    <property type="entry name" value="OHCU_decarboxylase"/>
</dbReference>
<comment type="pathway">
    <text evidence="2">Purine metabolism; urate degradation; (S)-allantoin from urate: step 3/3.</text>
</comment>
<organism evidence="9 10">
    <name type="scientific">Halorubrum trueperi</name>
    <dbReference type="NCBI Taxonomy" id="2004704"/>
    <lineage>
        <taxon>Archaea</taxon>
        <taxon>Methanobacteriati</taxon>
        <taxon>Methanobacteriota</taxon>
        <taxon>Stenosarchaea group</taxon>
        <taxon>Halobacteria</taxon>
        <taxon>Halobacteriales</taxon>
        <taxon>Haloferacaceae</taxon>
        <taxon>Halorubrum</taxon>
    </lineage>
</organism>
<evidence type="ECO:0000313" key="9">
    <source>
        <dbReference type="EMBL" id="MFC6888861.1"/>
    </source>
</evidence>
<keyword evidence="5" id="KW-0210">Decarboxylase</keyword>
<protein>
    <recommendedName>
        <fullName evidence="3">2-oxo-4-hydroxy-4-carboxy-5-ureidoimidazoline decarboxylase</fullName>
        <ecNumber evidence="3">4.1.1.97</ecNumber>
    </recommendedName>
</protein>
<dbReference type="Pfam" id="PF09349">
    <property type="entry name" value="OHCU_decarbox"/>
    <property type="match status" value="1"/>
</dbReference>
<dbReference type="EMBL" id="JBHSXI010000008">
    <property type="protein sequence ID" value="MFC6888861.1"/>
    <property type="molecule type" value="Genomic_DNA"/>
</dbReference>
<keyword evidence="6 9" id="KW-0456">Lyase</keyword>
<comment type="catalytic activity">
    <reaction evidence="1">
        <text>5-hydroxy-2-oxo-4-ureido-2,5-dihydro-1H-imidazole-5-carboxylate + H(+) = (S)-allantoin + CO2</text>
        <dbReference type="Rhea" id="RHEA:26301"/>
        <dbReference type="ChEBI" id="CHEBI:15378"/>
        <dbReference type="ChEBI" id="CHEBI:15678"/>
        <dbReference type="ChEBI" id="CHEBI:16526"/>
        <dbReference type="ChEBI" id="CHEBI:58639"/>
        <dbReference type="EC" id="4.1.1.97"/>
    </reaction>
</comment>
<evidence type="ECO:0000256" key="3">
    <source>
        <dbReference type="ARBA" id="ARBA00012257"/>
    </source>
</evidence>
<name>A0ABD5UKS4_9EURY</name>
<evidence type="ECO:0000313" key="10">
    <source>
        <dbReference type="Proteomes" id="UP001596333"/>
    </source>
</evidence>
<proteinExistence type="predicted"/>
<evidence type="ECO:0000256" key="2">
    <source>
        <dbReference type="ARBA" id="ARBA00004754"/>
    </source>
</evidence>
<dbReference type="AlphaFoldDB" id="A0ABD5UKS4"/>
<dbReference type="NCBIfam" id="TIGR03164">
    <property type="entry name" value="UHCUDC"/>
    <property type="match status" value="1"/>
</dbReference>
<evidence type="ECO:0000256" key="5">
    <source>
        <dbReference type="ARBA" id="ARBA00022793"/>
    </source>
</evidence>
<dbReference type="RefSeq" id="WP_379766590.1">
    <property type="nucleotide sequence ID" value="NZ_JBHSXI010000008.1"/>
</dbReference>
<evidence type="ECO:0000256" key="1">
    <source>
        <dbReference type="ARBA" id="ARBA00001163"/>
    </source>
</evidence>
<evidence type="ECO:0000256" key="4">
    <source>
        <dbReference type="ARBA" id="ARBA00022631"/>
    </source>
</evidence>
<dbReference type="InterPro" id="IPR017580">
    <property type="entry name" value="OHCU_decarboxylase-1"/>
</dbReference>
<gene>
    <name evidence="9" type="primary">uraD</name>
    <name evidence="9" type="ORF">ACFQEY_07550</name>
</gene>
<reference evidence="9 10" key="1">
    <citation type="journal article" date="2019" name="Int. J. Syst. Evol. Microbiol.">
        <title>The Global Catalogue of Microorganisms (GCM) 10K type strain sequencing project: providing services to taxonomists for standard genome sequencing and annotation.</title>
        <authorList>
            <consortium name="The Broad Institute Genomics Platform"/>
            <consortium name="The Broad Institute Genome Sequencing Center for Infectious Disease"/>
            <person name="Wu L."/>
            <person name="Ma J."/>
        </authorList>
    </citation>
    <scope>NUCLEOTIDE SEQUENCE [LARGE SCALE GENOMIC DNA]</scope>
    <source>
        <strain evidence="9 10">Y73</strain>
    </source>
</reference>